<dbReference type="STRING" id="2074.BG845_03615"/>
<evidence type="ECO:0000313" key="3">
    <source>
        <dbReference type="Proteomes" id="UP000194360"/>
    </source>
</evidence>
<keyword evidence="3" id="KW-1185">Reference proteome</keyword>
<dbReference type="RefSeq" id="WP_085913830.1">
    <property type="nucleotide sequence ID" value="NZ_AP018920.1"/>
</dbReference>
<accession>A0A1Y2MV38</accession>
<name>A0A1Y2MV38_PSEAH</name>
<sequence length="274" mass="31870">MTVTTARRPDTARELVLAPVLLSATANVIMELSLPPVGHGVRESRVHSGNLFEHPLHRFRTTNTYLGVALLGTDDERRAYRHAVNRSHAQVRSTPDSPVEYHAMDRNLQLWVAACLYRAFEDTWGLLTGRPGTWLPDHVYRECVVLGSTLQVRPEQWPADRAAFEEYWTAGLAQVSIDDEMRRYFERLLDREYLGRAGRIGRERSRRLTTGFLHEPFRSMLDLPWSDADRREFESRLRRTGDRLFRLPPTLRRLPYNAFLADLRLRRRIGRPLV</sequence>
<dbReference type="OrthoDB" id="3422701at2"/>
<dbReference type="EMBL" id="MIGB01000019">
    <property type="protein sequence ID" value="OSY39046.1"/>
    <property type="molecule type" value="Genomic_DNA"/>
</dbReference>
<dbReference type="AlphaFoldDB" id="A0A1Y2MV38"/>
<protein>
    <recommendedName>
        <fullName evidence="1">ER-bound oxygenase mpaB/mpaB'/Rubber oxygenase catalytic domain-containing protein</fullName>
    </recommendedName>
</protein>
<organism evidence="2 3">
    <name type="scientific">Pseudonocardia autotrophica</name>
    <name type="common">Amycolata autotrophica</name>
    <name type="synonym">Nocardia autotrophica</name>
    <dbReference type="NCBI Taxonomy" id="2074"/>
    <lineage>
        <taxon>Bacteria</taxon>
        <taxon>Bacillati</taxon>
        <taxon>Actinomycetota</taxon>
        <taxon>Actinomycetes</taxon>
        <taxon>Pseudonocardiales</taxon>
        <taxon>Pseudonocardiaceae</taxon>
        <taxon>Pseudonocardia</taxon>
    </lineage>
</organism>
<proteinExistence type="predicted"/>
<reference evidence="2 3" key="1">
    <citation type="submission" date="2016-09" db="EMBL/GenBank/DDBJ databases">
        <title>Pseudonocardia autotrophica DSM535, a candidate organism with high potential of specific P450 cytochromes.</title>
        <authorList>
            <person name="Grumaz C."/>
            <person name="Vainshtein Y."/>
            <person name="Kirstahler P."/>
            <person name="Sohn K."/>
        </authorList>
    </citation>
    <scope>NUCLEOTIDE SEQUENCE [LARGE SCALE GENOMIC DNA]</scope>
    <source>
        <strain evidence="2 3">DSM 535</strain>
    </source>
</reference>
<comment type="caution">
    <text evidence="2">The sequence shown here is derived from an EMBL/GenBank/DDBJ whole genome shotgun (WGS) entry which is preliminary data.</text>
</comment>
<evidence type="ECO:0000313" key="2">
    <source>
        <dbReference type="EMBL" id="OSY39046.1"/>
    </source>
</evidence>
<feature type="domain" description="ER-bound oxygenase mpaB/mpaB'/Rubber oxygenase catalytic" evidence="1">
    <location>
        <begin position="20"/>
        <end position="235"/>
    </location>
</feature>
<dbReference type="Proteomes" id="UP000194360">
    <property type="component" value="Unassembled WGS sequence"/>
</dbReference>
<evidence type="ECO:0000259" key="1">
    <source>
        <dbReference type="Pfam" id="PF09995"/>
    </source>
</evidence>
<dbReference type="Pfam" id="PF09995">
    <property type="entry name" value="MPAB_Lcp_cat"/>
    <property type="match status" value="1"/>
</dbReference>
<dbReference type="PANTHER" id="PTHR36151">
    <property type="entry name" value="BLR2777 PROTEIN"/>
    <property type="match status" value="1"/>
</dbReference>
<dbReference type="GO" id="GO:0016491">
    <property type="term" value="F:oxidoreductase activity"/>
    <property type="evidence" value="ECO:0007669"/>
    <property type="project" value="InterPro"/>
</dbReference>
<dbReference type="PANTHER" id="PTHR36151:SF3">
    <property type="entry name" value="ER-BOUND OXYGENASE MPAB_MPAB'_RUBBER OXYGENASE CATALYTIC DOMAIN-CONTAINING PROTEIN"/>
    <property type="match status" value="1"/>
</dbReference>
<dbReference type="InterPro" id="IPR018713">
    <property type="entry name" value="MPAB/Lcp_cat_dom"/>
</dbReference>
<gene>
    <name evidence="2" type="ORF">BG845_03615</name>
</gene>